<dbReference type="Pfam" id="PF01522">
    <property type="entry name" value="Polysacc_deac_1"/>
    <property type="match status" value="1"/>
</dbReference>
<dbReference type="PANTHER" id="PTHR10587">
    <property type="entry name" value="GLYCOSYL TRANSFERASE-RELATED"/>
    <property type="match status" value="1"/>
</dbReference>
<dbReference type="PANTHER" id="PTHR10587:SF133">
    <property type="entry name" value="CHITIN DEACETYLASE 1-RELATED"/>
    <property type="match status" value="1"/>
</dbReference>
<dbReference type="GO" id="GO:0016810">
    <property type="term" value="F:hydrolase activity, acting on carbon-nitrogen (but not peptide) bonds"/>
    <property type="evidence" value="ECO:0007669"/>
    <property type="project" value="InterPro"/>
</dbReference>
<name>A0A7W6HBM3_9HYPH</name>
<dbReference type="Proteomes" id="UP000588647">
    <property type="component" value="Unassembled WGS sequence"/>
</dbReference>
<evidence type="ECO:0000259" key="7">
    <source>
        <dbReference type="PROSITE" id="PS51677"/>
    </source>
</evidence>
<reference evidence="8 9" key="1">
    <citation type="submission" date="2020-08" db="EMBL/GenBank/DDBJ databases">
        <title>Genomic Encyclopedia of Type Strains, Phase IV (KMG-IV): sequencing the most valuable type-strain genomes for metagenomic binning, comparative biology and taxonomic classification.</title>
        <authorList>
            <person name="Goeker M."/>
        </authorList>
    </citation>
    <scope>NUCLEOTIDE SEQUENCE [LARGE SCALE GENOMIC DNA]</scope>
    <source>
        <strain evidence="8 9">DSM 103570</strain>
    </source>
</reference>
<dbReference type="AlphaFoldDB" id="A0A7W6HBM3"/>
<dbReference type="Gene3D" id="3.20.20.370">
    <property type="entry name" value="Glycoside hydrolase/deacetylase"/>
    <property type="match status" value="1"/>
</dbReference>
<dbReference type="GO" id="GO:0005975">
    <property type="term" value="P:carbohydrate metabolic process"/>
    <property type="evidence" value="ECO:0007669"/>
    <property type="project" value="InterPro"/>
</dbReference>
<keyword evidence="5" id="KW-0378">Hydrolase</keyword>
<dbReference type="RefSeq" id="WP_183206648.1">
    <property type="nucleotide sequence ID" value="NZ_JAAAMM010000001.1"/>
</dbReference>
<keyword evidence="9" id="KW-1185">Reference proteome</keyword>
<comment type="similarity">
    <text evidence="2">Belongs to the polysaccharide deacetylase family.</text>
</comment>
<keyword evidence="4" id="KW-0479">Metal-binding</keyword>
<comment type="function">
    <text evidence="1">Is involved in generating a small heat-stable compound (Nod), an acylated oligomer of N-acetylglucosamine, that stimulates mitosis in various plant protoplasts.</text>
</comment>
<gene>
    <name evidence="8" type="ORF">GGR03_001213</name>
</gene>
<evidence type="ECO:0000256" key="6">
    <source>
        <dbReference type="ARBA" id="ARBA00032976"/>
    </source>
</evidence>
<evidence type="ECO:0000256" key="4">
    <source>
        <dbReference type="ARBA" id="ARBA00022723"/>
    </source>
</evidence>
<evidence type="ECO:0000313" key="8">
    <source>
        <dbReference type="EMBL" id="MBB4002166.1"/>
    </source>
</evidence>
<dbReference type="PROSITE" id="PS51677">
    <property type="entry name" value="NODB"/>
    <property type="match status" value="1"/>
</dbReference>
<evidence type="ECO:0000256" key="3">
    <source>
        <dbReference type="ARBA" id="ARBA00020071"/>
    </source>
</evidence>
<evidence type="ECO:0000313" key="9">
    <source>
        <dbReference type="Proteomes" id="UP000588647"/>
    </source>
</evidence>
<feature type="domain" description="NodB homology" evidence="7">
    <location>
        <begin position="2"/>
        <end position="189"/>
    </location>
</feature>
<evidence type="ECO:0000256" key="1">
    <source>
        <dbReference type="ARBA" id="ARBA00003236"/>
    </source>
</evidence>
<dbReference type="GO" id="GO:0046872">
    <property type="term" value="F:metal ion binding"/>
    <property type="evidence" value="ECO:0007669"/>
    <property type="project" value="UniProtKB-KW"/>
</dbReference>
<evidence type="ECO:0000256" key="5">
    <source>
        <dbReference type="ARBA" id="ARBA00022801"/>
    </source>
</evidence>
<accession>A0A7W6HBM3</accession>
<protein>
    <recommendedName>
        <fullName evidence="3">Chitooligosaccharide deacetylase</fullName>
    </recommendedName>
    <alternativeName>
        <fullName evidence="6">Nodulation protein B</fullName>
    </alternativeName>
</protein>
<dbReference type="EMBL" id="JACIEM010000001">
    <property type="protein sequence ID" value="MBB4002166.1"/>
    <property type="molecule type" value="Genomic_DNA"/>
</dbReference>
<dbReference type="CDD" id="cd10917">
    <property type="entry name" value="CE4_NodB_like_6s_7s"/>
    <property type="match status" value="1"/>
</dbReference>
<organism evidence="8 9">
    <name type="scientific">Aurantimonas endophytica</name>
    <dbReference type="NCBI Taxonomy" id="1522175"/>
    <lineage>
        <taxon>Bacteria</taxon>
        <taxon>Pseudomonadati</taxon>
        <taxon>Pseudomonadota</taxon>
        <taxon>Alphaproteobacteria</taxon>
        <taxon>Hyphomicrobiales</taxon>
        <taxon>Aurantimonadaceae</taxon>
        <taxon>Aurantimonas</taxon>
    </lineage>
</organism>
<dbReference type="SUPFAM" id="SSF88713">
    <property type="entry name" value="Glycoside hydrolase/deacetylase"/>
    <property type="match status" value="1"/>
</dbReference>
<dbReference type="GO" id="GO:0016020">
    <property type="term" value="C:membrane"/>
    <property type="evidence" value="ECO:0007669"/>
    <property type="project" value="TreeGrafter"/>
</dbReference>
<dbReference type="InterPro" id="IPR050248">
    <property type="entry name" value="Polysacc_deacetylase_ArnD"/>
</dbReference>
<proteinExistence type="inferred from homology"/>
<sequence length="226" mass="25208">MKNITLSFDNGPDPEVTPQVLDILATHGIKATFFVVGDKLRDPARYELSRRAKVEGHWIGNHTFNHLVPLGLSRHRAASAFEIGRTQELLGDLAGDRKLFRPFGGGGHINNALLDGEAVEQLREGRFTCVLWNVVPRDWEIPGEWPDEAMRLCAKEDWPLVVLHDLTTGAMDQLESFIIEAKASSMNFMQEFPEDCLPIIDGEVRGSISHIVSASAPKHAREEPHV</sequence>
<comment type="caution">
    <text evidence="8">The sequence shown here is derived from an EMBL/GenBank/DDBJ whole genome shotgun (WGS) entry which is preliminary data.</text>
</comment>
<dbReference type="InterPro" id="IPR002509">
    <property type="entry name" value="NODB_dom"/>
</dbReference>
<dbReference type="InterPro" id="IPR011330">
    <property type="entry name" value="Glyco_hydro/deAcase_b/a-brl"/>
</dbReference>
<evidence type="ECO:0000256" key="2">
    <source>
        <dbReference type="ARBA" id="ARBA00010973"/>
    </source>
</evidence>